<evidence type="ECO:0000313" key="3">
    <source>
        <dbReference type="EMBL" id="KAF2232179.1"/>
    </source>
</evidence>
<name>A0A6A6H2Q9_VIRVR</name>
<evidence type="ECO:0000313" key="4">
    <source>
        <dbReference type="Proteomes" id="UP000800092"/>
    </source>
</evidence>
<keyword evidence="4" id="KW-1185">Reference proteome</keyword>
<organism evidence="3 4">
    <name type="scientific">Viridothelium virens</name>
    <name type="common">Speckled blister lichen</name>
    <name type="synonym">Trypethelium virens</name>
    <dbReference type="NCBI Taxonomy" id="1048519"/>
    <lineage>
        <taxon>Eukaryota</taxon>
        <taxon>Fungi</taxon>
        <taxon>Dikarya</taxon>
        <taxon>Ascomycota</taxon>
        <taxon>Pezizomycotina</taxon>
        <taxon>Dothideomycetes</taxon>
        <taxon>Dothideomycetes incertae sedis</taxon>
        <taxon>Trypetheliales</taxon>
        <taxon>Trypetheliaceae</taxon>
        <taxon>Viridothelium</taxon>
    </lineage>
</organism>
<keyword evidence="2" id="KW-0472">Membrane</keyword>
<keyword evidence="2" id="KW-1133">Transmembrane helix</keyword>
<feature type="compositionally biased region" description="Polar residues" evidence="1">
    <location>
        <begin position="1"/>
        <end position="10"/>
    </location>
</feature>
<feature type="transmembrane region" description="Helical" evidence="2">
    <location>
        <begin position="71"/>
        <end position="93"/>
    </location>
</feature>
<feature type="transmembrane region" description="Helical" evidence="2">
    <location>
        <begin position="207"/>
        <end position="234"/>
    </location>
</feature>
<reference evidence="3" key="1">
    <citation type="journal article" date="2020" name="Stud. Mycol.">
        <title>101 Dothideomycetes genomes: a test case for predicting lifestyles and emergence of pathogens.</title>
        <authorList>
            <person name="Haridas S."/>
            <person name="Albert R."/>
            <person name="Binder M."/>
            <person name="Bloem J."/>
            <person name="Labutti K."/>
            <person name="Salamov A."/>
            <person name="Andreopoulos B."/>
            <person name="Baker S."/>
            <person name="Barry K."/>
            <person name="Bills G."/>
            <person name="Bluhm B."/>
            <person name="Cannon C."/>
            <person name="Castanera R."/>
            <person name="Culley D."/>
            <person name="Daum C."/>
            <person name="Ezra D."/>
            <person name="Gonzalez J."/>
            <person name="Henrissat B."/>
            <person name="Kuo A."/>
            <person name="Liang C."/>
            <person name="Lipzen A."/>
            <person name="Lutzoni F."/>
            <person name="Magnuson J."/>
            <person name="Mondo S."/>
            <person name="Nolan M."/>
            <person name="Ohm R."/>
            <person name="Pangilinan J."/>
            <person name="Park H.-J."/>
            <person name="Ramirez L."/>
            <person name="Alfaro M."/>
            <person name="Sun H."/>
            <person name="Tritt A."/>
            <person name="Yoshinaga Y."/>
            <person name="Zwiers L.-H."/>
            <person name="Turgeon B."/>
            <person name="Goodwin S."/>
            <person name="Spatafora J."/>
            <person name="Crous P."/>
            <person name="Grigoriev I."/>
        </authorList>
    </citation>
    <scope>NUCLEOTIDE SEQUENCE</scope>
    <source>
        <strain evidence="3">Tuck. ex Michener</strain>
    </source>
</reference>
<proteinExistence type="predicted"/>
<dbReference type="EMBL" id="ML991818">
    <property type="protein sequence ID" value="KAF2232179.1"/>
    <property type="molecule type" value="Genomic_DNA"/>
</dbReference>
<protein>
    <submittedName>
        <fullName evidence="3">Uncharacterized protein</fullName>
    </submittedName>
</protein>
<feature type="region of interest" description="Disordered" evidence="1">
    <location>
        <begin position="1"/>
        <end position="22"/>
    </location>
</feature>
<evidence type="ECO:0000256" key="2">
    <source>
        <dbReference type="SAM" id="Phobius"/>
    </source>
</evidence>
<keyword evidence="2" id="KW-0812">Transmembrane</keyword>
<dbReference type="Proteomes" id="UP000800092">
    <property type="component" value="Unassembled WGS sequence"/>
</dbReference>
<dbReference type="AlphaFoldDB" id="A0A6A6H2Q9"/>
<sequence>MDTSYTSLSSSEREKNDPSLSHTTTYLLTKDDNAPIKVTQRPQLLSRTSSRVASVLEYVHRSWTWYLTSHILSFLWLAPIVALLALNFSHYIIGASAFCPAGHCESNVLGSLFPDGVKSQAELDKRDHNLLGALQFVSKAIEVWFTFIATSLVFDVVMILARSPRGLPLGFLLTHLQFSDLRNVANPLLWTSARTPGMEHKRGQNMVFRVFVALAIFLTILTNLMGPSIAALLLPALQSVPIFNQAQQQYQATSSDKPPSGDEVFLGSCGSADLSASQYSCTASAYGPSLDSIAAFVDSSWQEALASGVIEIPLIQEDAVTFQFNVSARSDIIWTPSRQVLRNISTDLDFVYSTIEGTNVSLGTDFNSTALMPDYQLSVLNRSLSTMIQRRGPSLGLASSIGCGAGELLEINGISSSSDQTVRCLTGRPVFYDDGNSSIYTKCFRAGQGWNETNKLYEFSLPPISNNATTESFSAGRTAVSVYFSDKAVYFNETTDFGSGIAACYSDSRANNGQSAASCDWDKIFNTDMPGFLQNSSNSVLNTEYYLASAASTKSPLRVYCDATAILNFTTYSIDPTLTANPALTVQVAGFPDGAANGSNVVLDPSWLLAAWSVNPNSTVSSNRSMTFNLQRNIQSWSNVNLTNDIWNNFTYSNNQNEFTDLNYAPLLQALTMINYDFTNITDPTGVKCSGDSSILCSTIVVQVWAYGINTRTAILGVVVSILGILVVFARLILGIIYRSKPECSEFELLVGALEHQNQGEFEGLHHEKDEGRVRYQILDGSDGKPLFILKKSV</sequence>
<feature type="transmembrane region" description="Helical" evidence="2">
    <location>
        <begin position="143"/>
        <end position="161"/>
    </location>
</feature>
<accession>A0A6A6H2Q9</accession>
<evidence type="ECO:0000256" key="1">
    <source>
        <dbReference type="SAM" id="MobiDB-lite"/>
    </source>
</evidence>
<dbReference type="OrthoDB" id="5342924at2759"/>
<gene>
    <name evidence="3" type="ORF">EV356DRAFT_534850</name>
</gene>
<feature type="transmembrane region" description="Helical" evidence="2">
    <location>
        <begin position="714"/>
        <end position="734"/>
    </location>
</feature>